<keyword evidence="1" id="KW-0175">Coiled coil</keyword>
<evidence type="ECO:0000256" key="2">
    <source>
        <dbReference type="SAM" id="MobiDB-lite"/>
    </source>
</evidence>
<dbReference type="EMBL" id="PRFC01000111">
    <property type="protein sequence ID" value="PWV06742.1"/>
    <property type="molecule type" value="Genomic_DNA"/>
</dbReference>
<sequence length="183" mass="20733">MATQHKEHRLYEKPFKRCQRKRQSQVEDRGKRTKQKVKYPNFRNSCRRRMQRLTSCPPSRSAQAEHVAELTAAVARLESSADAPERVVEALSAELRETQDRLRQAEEEASQLAQRIGSSEGLRESAVATRSAETSLAVRLSSALKALEQLAEERETLARGSAELEKRVGELEQECGTRRTLCV</sequence>
<feature type="coiled-coil region" evidence="1">
    <location>
        <begin position="147"/>
        <end position="174"/>
    </location>
</feature>
<reference evidence="3 4" key="1">
    <citation type="journal article" date="2018" name="Microb. Genom.">
        <title>Expanding an expanded genome: long-read sequencing of Trypanosoma cruzi.</title>
        <authorList>
            <person name="Berna L."/>
            <person name="Rodriguez M."/>
            <person name="Chiribao M.L."/>
            <person name="Parodi-Talice A."/>
            <person name="Pita S."/>
            <person name="Rijo G."/>
            <person name="Alvarez-Valin F."/>
            <person name="Robello C."/>
        </authorList>
    </citation>
    <scope>NUCLEOTIDE SEQUENCE [LARGE SCALE GENOMIC DNA]</scope>
    <source>
        <strain evidence="3 4">TCC</strain>
    </source>
</reference>
<dbReference type="VEuPathDB" id="TriTrypDB:C3747_111g111"/>
<feature type="region of interest" description="Disordered" evidence="2">
    <location>
        <begin position="1"/>
        <end position="36"/>
    </location>
</feature>
<dbReference type="VEuPathDB" id="TriTrypDB:ECC02_004414"/>
<dbReference type="AlphaFoldDB" id="A0A2V2WES1"/>
<evidence type="ECO:0000256" key="1">
    <source>
        <dbReference type="SAM" id="Coils"/>
    </source>
</evidence>
<dbReference type="Gene3D" id="1.10.287.1490">
    <property type="match status" value="1"/>
</dbReference>
<accession>A0A2V2WES1</accession>
<name>A0A2V2WES1_TRYCR</name>
<feature type="coiled-coil region" evidence="1">
    <location>
        <begin position="88"/>
        <end position="122"/>
    </location>
</feature>
<organism evidence="3 4">
    <name type="scientific">Trypanosoma cruzi</name>
    <dbReference type="NCBI Taxonomy" id="5693"/>
    <lineage>
        <taxon>Eukaryota</taxon>
        <taxon>Discoba</taxon>
        <taxon>Euglenozoa</taxon>
        <taxon>Kinetoplastea</taxon>
        <taxon>Metakinetoplastina</taxon>
        <taxon>Trypanosomatida</taxon>
        <taxon>Trypanosomatidae</taxon>
        <taxon>Trypanosoma</taxon>
        <taxon>Schizotrypanum</taxon>
    </lineage>
</organism>
<gene>
    <name evidence="3" type="ORF">C3747_111g111</name>
</gene>
<proteinExistence type="predicted"/>
<evidence type="ECO:0000313" key="3">
    <source>
        <dbReference type="EMBL" id="PWV06742.1"/>
    </source>
</evidence>
<protein>
    <submittedName>
        <fullName evidence="3">Putative NUP-1 protein</fullName>
    </submittedName>
</protein>
<evidence type="ECO:0000313" key="4">
    <source>
        <dbReference type="Proteomes" id="UP000246078"/>
    </source>
</evidence>
<comment type="caution">
    <text evidence="3">The sequence shown here is derived from an EMBL/GenBank/DDBJ whole genome shotgun (WGS) entry which is preliminary data.</text>
</comment>
<dbReference type="Proteomes" id="UP000246078">
    <property type="component" value="Unassembled WGS sequence"/>
</dbReference>